<evidence type="ECO:0000259" key="10">
    <source>
        <dbReference type="SMART" id="SM00249"/>
    </source>
</evidence>
<reference evidence="12" key="2">
    <citation type="submission" date="2008-08" db="EMBL/GenBank/DDBJ databases">
        <authorList>
            <consortium name="Diatom Consortium"/>
            <person name="Grigoriev I."/>
            <person name="Grimwood J."/>
            <person name="Kuo A."/>
            <person name="Otillar R.P."/>
            <person name="Salamov A."/>
            <person name="Detter J.C."/>
            <person name="Lindquist E."/>
            <person name="Shapiro H."/>
            <person name="Lucas S."/>
            <person name="Glavina del Rio T."/>
            <person name="Pitluck S."/>
            <person name="Rokhsar D."/>
            <person name="Bowler C."/>
        </authorList>
    </citation>
    <scope>GENOME REANNOTATION</scope>
    <source>
        <strain evidence="12">CCAP 1055/1</strain>
    </source>
</reference>
<dbReference type="InterPro" id="IPR011011">
    <property type="entry name" value="Znf_FYVE_PHD"/>
</dbReference>
<accession>B7GD31</accession>
<reference evidence="11 12" key="1">
    <citation type="journal article" date="2008" name="Nature">
        <title>The Phaeodactylum genome reveals the evolutionary history of diatom genomes.</title>
        <authorList>
            <person name="Bowler C."/>
            <person name="Allen A.E."/>
            <person name="Badger J.H."/>
            <person name="Grimwood J."/>
            <person name="Jabbari K."/>
            <person name="Kuo A."/>
            <person name="Maheswari U."/>
            <person name="Martens C."/>
            <person name="Maumus F."/>
            <person name="Otillar R.P."/>
            <person name="Rayko E."/>
            <person name="Salamov A."/>
            <person name="Vandepoele K."/>
            <person name="Beszteri B."/>
            <person name="Gruber A."/>
            <person name="Heijde M."/>
            <person name="Katinka M."/>
            <person name="Mock T."/>
            <person name="Valentin K."/>
            <person name="Verret F."/>
            <person name="Berges J.A."/>
            <person name="Brownlee C."/>
            <person name="Cadoret J.P."/>
            <person name="Chiovitti A."/>
            <person name="Choi C.J."/>
            <person name="Coesel S."/>
            <person name="De Martino A."/>
            <person name="Detter J.C."/>
            <person name="Durkin C."/>
            <person name="Falciatore A."/>
            <person name="Fournet J."/>
            <person name="Haruta M."/>
            <person name="Huysman M.J."/>
            <person name="Jenkins B.D."/>
            <person name="Jiroutova K."/>
            <person name="Jorgensen R.E."/>
            <person name="Joubert Y."/>
            <person name="Kaplan A."/>
            <person name="Kroger N."/>
            <person name="Kroth P.G."/>
            <person name="La Roche J."/>
            <person name="Lindquist E."/>
            <person name="Lommer M."/>
            <person name="Martin-Jezequel V."/>
            <person name="Lopez P.J."/>
            <person name="Lucas S."/>
            <person name="Mangogna M."/>
            <person name="McGinnis K."/>
            <person name="Medlin L.K."/>
            <person name="Montsant A."/>
            <person name="Oudot-Le Secq M.P."/>
            <person name="Napoli C."/>
            <person name="Obornik M."/>
            <person name="Parker M.S."/>
            <person name="Petit J.L."/>
            <person name="Porcel B.M."/>
            <person name="Poulsen N."/>
            <person name="Robison M."/>
            <person name="Rychlewski L."/>
            <person name="Rynearson T.A."/>
            <person name="Schmutz J."/>
            <person name="Shapiro H."/>
            <person name="Siaut M."/>
            <person name="Stanley M."/>
            <person name="Sussman M.R."/>
            <person name="Taylor A.R."/>
            <person name="Vardi A."/>
            <person name="von Dassow P."/>
            <person name="Vyverman W."/>
            <person name="Willis A."/>
            <person name="Wyrwicz L.S."/>
            <person name="Rokhsar D.S."/>
            <person name="Weissenbach J."/>
            <person name="Armbrust E.V."/>
            <person name="Green B.R."/>
            <person name="Van de Peer Y."/>
            <person name="Grigoriev I.V."/>
        </authorList>
    </citation>
    <scope>NUCLEOTIDE SEQUENCE [LARGE SCALE GENOMIC DNA]</scope>
    <source>
        <strain evidence="11 12">CCAP 1055/1</strain>
    </source>
</reference>
<dbReference type="GeneID" id="7198842"/>
<dbReference type="GO" id="GO:0034087">
    <property type="term" value="P:establishment of mitotic sister chromatid cohesion"/>
    <property type="evidence" value="ECO:0007669"/>
    <property type="project" value="TreeGrafter"/>
</dbReference>
<comment type="similarity">
    <text evidence="2 9">Belongs to the SCC2/Nipped-B family.</text>
</comment>
<evidence type="ECO:0000313" key="12">
    <source>
        <dbReference type="Proteomes" id="UP000000759"/>
    </source>
</evidence>
<dbReference type="InterPro" id="IPR024986">
    <property type="entry name" value="Nipped-B_C"/>
</dbReference>
<dbReference type="PANTHER" id="PTHR21704:SF18">
    <property type="entry name" value="NIPPED-B-LIKE PROTEIN"/>
    <property type="match status" value="1"/>
</dbReference>
<dbReference type="PANTHER" id="PTHR21704">
    <property type="entry name" value="NIPPED-B-LIKE PROTEIN DELANGIN SCC2-RELATED"/>
    <property type="match status" value="1"/>
</dbReference>
<proteinExistence type="inferred from homology"/>
<protein>
    <recommendedName>
        <fullName evidence="9">Sister chromatid cohesion protein</fullName>
    </recommendedName>
</protein>
<dbReference type="InterPro" id="IPR026003">
    <property type="entry name" value="Cohesin_HEAT"/>
</dbReference>
<dbReference type="GO" id="GO:0061775">
    <property type="term" value="F:cohesin loader activity"/>
    <property type="evidence" value="ECO:0007669"/>
    <property type="project" value="InterPro"/>
</dbReference>
<dbReference type="InterPro" id="IPR013083">
    <property type="entry name" value="Znf_RING/FYVE/PHD"/>
</dbReference>
<dbReference type="eggNOG" id="KOG1020">
    <property type="taxonomic scope" value="Eukaryota"/>
</dbReference>
<evidence type="ECO:0000256" key="8">
    <source>
        <dbReference type="ARBA" id="ARBA00023306"/>
    </source>
</evidence>
<keyword evidence="8 9" id="KW-0131">Cell cycle</keyword>
<keyword evidence="7 9" id="KW-0539">Nucleus</keyword>
<dbReference type="HOGENOM" id="CLU_234066_0_0_1"/>
<evidence type="ECO:0000256" key="6">
    <source>
        <dbReference type="ARBA" id="ARBA00022833"/>
    </source>
</evidence>
<dbReference type="SUPFAM" id="SSF57903">
    <property type="entry name" value="FYVE/PHD zinc finger"/>
    <property type="match status" value="1"/>
</dbReference>
<dbReference type="Proteomes" id="UP000000759">
    <property type="component" value="Chromosome 27"/>
</dbReference>
<dbReference type="GO" id="GO:1990414">
    <property type="term" value="P:replication-born double-strand break repair via sister chromatid exchange"/>
    <property type="evidence" value="ECO:0007669"/>
    <property type="project" value="TreeGrafter"/>
</dbReference>
<dbReference type="GO" id="GO:0090694">
    <property type="term" value="C:Scc2-Scc4 cohesin loading complex"/>
    <property type="evidence" value="ECO:0007669"/>
    <property type="project" value="TreeGrafter"/>
</dbReference>
<sequence>MSTTPKLMVDPFTEAVERIVLRVTMVEGREGDYAYKGTAVDGPLLPQELAELSLLCTRQMALEGAKTDAQGFAAVEVEQLAALVALLDQHINSAIGIQLLANAVKLLESELSPSKSSQLMDQWLQRGGAGSTQLQVLRMGLQAACVVLLIAVCSGVDRRAVNEDAIEAAITLYRSHLSKHIVPAWNQTGHMLHIKSLDEKAGLASPSKKRRLSTDENYSSASSGLVKDLKKVYKHIACTVRLQLTLTERLELLIRKVPLDDQQILMLTNGSLIGLEIDCGAPKLGTFAKDSPPPPQQLQLACVNLVSSAFRTYPSHRDTILEDVFPLMLRLPTGKKSLRALGVNYGSASSPTTLAALNATLVDVTNTQPNIQTITYLILSCIQACVVRPVLDTSDDSPQGQIVSGLKACRAVSEVFVSQLLKRCSRTKDGALEYRPILANIVEDLLQLTLIPQFPAAELVLVCISQRLNQELSAASSSAKTKSHFPPEPTFLTIAFDILGKVMAYQARVLATSRSKPLAIATTIENEPTILQNEVHEVHLACHCGDTRADALMIQCDHCRTASHCSCVGVAPDDIPEEWFCDGCRLGRIALRERRQLGVEAATGIVDEVFTYRHSFLSRLSHRIGVAELVDATQFHLSRWVDEIERNSRSTIDQQATFRQLVQELLTRWEAPVGALGPGTDSLTEEGSSRITLHLLARTSPLCLSFRHQVSLILKLMADESVPMLRKLAVKTIEKNSSYYTSVSVFSLQVADGDPQLMLLPIVTKAVSRRLTDDSISVREATVSLVGAYVVQFPAVANAFHSSLLDCLVDVGVSVRKRAVRIFQEILISNPRYRGRSSVCDSMITRAIDPKEEDGVRDLIFELFTKLWLEYDDDVITSPTVPLPKPASIPSSPDGNTRALLLEGFALGSSVVTPTPPALSERYKHSRSSQKRVDIAAEQMMEVVRASGSGERLHSLIVELLAGSNNARACKSSERKQRSALDQKQCSCLVESLFELLLQVEEQRSIRTSRVGKDVAATLQTIAVFANLAPNSVFEHFDTIGPYLKADNGVSFDDESKIVGAVCDIIVCLSPNLKYENIQQMASGTLAKDIVLVIYKFGSSALGSAIKALSSLGHHPDGDENSVFRKKLLEMARTFYCYLLRKETVEDFSNTDDKTRSNTHRALTVLGLVCRYHERPYGVTEEESEVDDSVAEISSSELTYANLIVGCYRIFSTYLQTLDAPTKCSALRALGGLFVSQPRLMLELEQVGLIEHVMSEESHISLQLESLQCWKTILLAEERRIDGGVATEKLEKNERVTLSNRISGDQDGDATLFGGVLTNHADRLFEMSQSKDRRVRYAALDLIGLLLRQGLVNPNECIPFLFALQGDVENAAIRSLALHLLMKEGERRPDALRQRICVGAKQAYDFQRRIYSQKDAASALITVRRGRVQGTECIFGSVFRNCISKSQKQRRGLFKNLLSFFETAEVNVETPFAKNVHLLKISGGGQANGSDLSLLSFTSQILAYLPYAAASDPLFIIHHIGSIVTIQGTQIVDAFAALLRPAGLASNDEYDEANVTEDALEKVARSKFPSRTQEASALSKIDQLKFLHLCRRGAAIVLLLRLKAHLRRSYNLSEFRCLEYDPNAKDRIAEKGISKVDNSPPFDASVPADLIHSSDSFIHWDTMIREYAEFRQLMRKENSFDIPMGDVSDEQRIFEEVVD</sequence>
<dbReference type="GO" id="GO:0071169">
    <property type="term" value="P:establishment of protein localization to chromatin"/>
    <property type="evidence" value="ECO:0007669"/>
    <property type="project" value="TreeGrafter"/>
</dbReference>
<dbReference type="PaxDb" id="2850-Phatr50138"/>
<dbReference type="InParanoid" id="B7GD31"/>
<dbReference type="SUPFAM" id="SSF48371">
    <property type="entry name" value="ARM repeat"/>
    <property type="match status" value="1"/>
</dbReference>
<keyword evidence="12" id="KW-1185">Reference proteome</keyword>
<dbReference type="GO" id="GO:0003682">
    <property type="term" value="F:chromatin binding"/>
    <property type="evidence" value="ECO:0007669"/>
    <property type="project" value="TreeGrafter"/>
</dbReference>
<keyword evidence="6" id="KW-0862">Zinc</keyword>
<dbReference type="InterPro" id="IPR001965">
    <property type="entry name" value="Znf_PHD"/>
</dbReference>
<dbReference type="OrthoDB" id="39031at2759"/>
<dbReference type="GO" id="GO:0008270">
    <property type="term" value="F:zinc ion binding"/>
    <property type="evidence" value="ECO:0007669"/>
    <property type="project" value="UniProtKB-KW"/>
</dbReference>
<evidence type="ECO:0000256" key="9">
    <source>
        <dbReference type="RuleBase" id="RU364107"/>
    </source>
</evidence>
<dbReference type="Gene3D" id="3.30.40.10">
    <property type="entry name" value="Zinc/RING finger domain, C3HC4 (zinc finger)"/>
    <property type="match status" value="1"/>
</dbReference>
<evidence type="ECO:0000256" key="1">
    <source>
        <dbReference type="ARBA" id="ARBA00004123"/>
    </source>
</evidence>
<dbReference type="RefSeq" id="XP_002185061.1">
    <property type="nucleotide sequence ID" value="XM_002185025.1"/>
</dbReference>
<dbReference type="SMART" id="SM00249">
    <property type="entry name" value="PHD"/>
    <property type="match status" value="1"/>
</dbReference>
<evidence type="ECO:0000313" key="11">
    <source>
        <dbReference type="EMBL" id="EEC43508.1"/>
    </source>
</evidence>
<dbReference type="Pfam" id="PF12830">
    <property type="entry name" value="Nipped-B_C"/>
    <property type="match status" value="1"/>
</dbReference>
<dbReference type="InterPro" id="IPR033031">
    <property type="entry name" value="Scc2/Nipped-B"/>
</dbReference>
<dbReference type="KEGG" id="pti:PHATRDRAFT_50138"/>
<evidence type="ECO:0000256" key="2">
    <source>
        <dbReference type="ARBA" id="ARBA00009252"/>
    </source>
</evidence>
<dbReference type="GO" id="GO:0140588">
    <property type="term" value="P:chromatin looping"/>
    <property type="evidence" value="ECO:0007669"/>
    <property type="project" value="InterPro"/>
</dbReference>
<dbReference type="STRING" id="556484.B7GD31"/>
<name>B7GD31_PHATC</name>
<organism evidence="11 12">
    <name type="scientific">Phaeodactylum tricornutum (strain CCAP 1055/1)</name>
    <dbReference type="NCBI Taxonomy" id="556484"/>
    <lineage>
        <taxon>Eukaryota</taxon>
        <taxon>Sar</taxon>
        <taxon>Stramenopiles</taxon>
        <taxon>Ochrophyta</taxon>
        <taxon>Bacillariophyta</taxon>
        <taxon>Bacillariophyceae</taxon>
        <taxon>Bacillariophycidae</taxon>
        <taxon>Naviculales</taxon>
        <taxon>Phaeodactylaceae</taxon>
        <taxon>Phaeodactylum</taxon>
    </lineage>
</organism>
<evidence type="ECO:0000256" key="7">
    <source>
        <dbReference type="ARBA" id="ARBA00023242"/>
    </source>
</evidence>
<dbReference type="GO" id="GO:0010468">
    <property type="term" value="P:regulation of gene expression"/>
    <property type="evidence" value="ECO:0007669"/>
    <property type="project" value="InterPro"/>
</dbReference>
<dbReference type="Gene3D" id="1.25.10.10">
    <property type="entry name" value="Leucine-rich Repeat Variant"/>
    <property type="match status" value="1"/>
</dbReference>
<keyword evidence="5" id="KW-0863">Zinc-finger</keyword>
<dbReference type="Pfam" id="PF12765">
    <property type="entry name" value="Cohesin_HEAT"/>
    <property type="match status" value="1"/>
</dbReference>
<evidence type="ECO:0000256" key="3">
    <source>
        <dbReference type="ARBA" id="ARBA00022723"/>
    </source>
</evidence>
<dbReference type="InterPro" id="IPR016024">
    <property type="entry name" value="ARM-type_fold"/>
</dbReference>
<comment type="subcellular location">
    <subcellularLocation>
        <location evidence="1 9">Nucleus</location>
    </subcellularLocation>
</comment>
<dbReference type="EMBL" id="CM000629">
    <property type="protein sequence ID" value="EEC43508.1"/>
    <property type="molecule type" value="Genomic_DNA"/>
</dbReference>
<gene>
    <name evidence="11" type="ORF">PHATRDRAFT_50138</name>
</gene>
<keyword evidence="4 9" id="KW-0677">Repeat</keyword>
<keyword evidence="3" id="KW-0479">Metal-binding</keyword>
<dbReference type="InterPro" id="IPR011989">
    <property type="entry name" value="ARM-like"/>
</dbReference>
<feature type="domain" description="Zinc finger PHD-type" evidence="10">
    <location>
        <begin position="541"/>
        <end position="585"/>
    </location>
</feature>
<evidence type="ECO:0000256" key="4">
    <source>
        <dbReference type="ARBA" id="ARBA00022737"/>
    </source>
</evidence>
<evidence type="ECO:0000256" key="5">
    <source>
        <dbReference type="ARBA" id="ARBA00022771"/>
    </source>
</evidence>